<accession>A0A2N0Q4W9</accession>
<dbReference type="VEuPathDB" id="FungiDB:RhiirA1_451346"/>
<reference evidence="2 3" key="1">
    <citation type="submission" date="2016-04" db="EMBL/GenBank/DDBJ databases">
        <title>Genome analyses suggest a sexual origin of heterokaryosis in a supposedly ancient asexual fungus.</title>
        <authorList>
            <person name="Ropars J."/>
            <person name="Sedzielewska K."/>
            <person name="Noel J."/>
            <person name="Charron P."/>
            <person name="Farinelli L."/>
            <person name="Marton T."/>
            <person name="Kruger M."/>
            <person name="Pelin A."/>
            <person name="Brachmann A."/>
            <person name="Corradi N."/>
        </authorList>
    </citation>
    <scope>NUCLEOTIDE SEQUENCE [LARGE SCALE GENOMIC DNA]</scope>
    <source>
        <strain evidence="2 3">A5</strain>
    </source>
</reference>
<evidence type="ECO:0000313" key="2">
    <source>
        <dbReference type="EMBL" id="PKC14109.1"/>
    </source>
</evidence>
<dbReference type="AlphaFoldDB" id="A0A2N0Q4W9"/>
<feature type="region of interest" description="Disordered" evidence="1">
    <location>
        <begin position="91"/>
        <end position="112"/>
    </location>
</feature>
<name>A0A2N0Q4W9_9GLOM</name>
<dbReference type="VEuPathDB" id="FungiDB:FUN_019472"/>
<feature type="region of interest" description="Disordered" evidence="1">
    <location>
        <begin position="43"/>
        <end position="69"/>
    </location>
</feature>
<evidence type="ECO:0000313" key="3">
    <source>
        <dbReference type="Proteomes" id="UP000232722"/>
    </source>
</evidence>
<feature type="compositionally biased region" description="Low complexity" evidence="1">
    <location>
        <begin position="43"/>
        <end position="68"/>
    </location>
</feature>
<comment type="caution">
    <text evidence="2">The sequence shown here is derived from an EMBL/GenBank/DDBJ whole genome shotgun (WGS) entry which is preliminary data.</text>
</comment>
<sequence length="150" mass="16627">MSSRSRQNTINRINTNANNNNNNNEEERGGAIKRTRLDNANYTSTHTFSSSSSSSTAVAAATASSSSSYDNFIGKTSKKYDLVNHGKDLIFPSHKPIPDRPNDAVRQGPQKQPIKKLVIKGLKDKPKLPDNYEEVTWSKLQAAVQAIFNY</sequence>
<evidence type="ECO:0000256" key="1">
    <source>
        <dbReference type="SAM" id="MobiDB-lite"/>
    </source>
</evidence>
<dbReference type="VEuPathDB" id="FungiDB:RhiirFUN_020923"/>
<protein>
    <submittedName>
        <fullName evidence="2">Uncharacterized protein</fullName>
    </submittedName>
</protein>
<feature type="compositionally biased region" description="Low complexity" evidence="1">
    <location>
        <begin position="8"/>
        <end position="23"/>
    </location>
</feature>
<feature type="region of interest" description="Disordered" evidence="1">
    <location>
        <begin position="1"/>
        <end position="30"/>
    </location>
</feature>
<organism evidence="2 3">
    <name type="scientific">Rhizophagus irregularis</name>
    <dbReference type="NCBI Taxonomy" id="588596"/>
    <lineage>
        <taxon>Eukaryota</taxon>
        <taxon>Fungi</taxon>
        <taxon>Fungi incertae sedis</taxon>
        <taxon>Mucoromycota</taxon>
        <taxon>Glomeromycotina</taxon>
        <taxon>Glomeromycetes</taxon>
        <taxon>Glomerales</taxon>
        <taxon>Glomeraceae</taxon>
        <taxon>Rhizophagus</taxon>
    </lineage>
</organism>
<dbReference type="Proteomes" id="UP000232722">
    <property type="component" value="Unassembled WGS sequence"/>
</dbReference>
<reference evidence="2 3" key="2">
    <citation type="submission" date="2017-09" db="EMBL/GenBank/DDBJ databases">
        <title>Extensive intraspecific genome diversity in a model arbuscular mycorrhizal fungus.</title>
        <authorList>
            <person name="Chen E.C."/>
            <person name="Morin E."/>
            <person name="Beaudet D."/>
            <person name="Noel J."/>
            <person name="Ndikumana S."/>
            <person name="Charron P."/>
            <person name="St-Onge C."/>
            <person name="Giorgi J."/>
            <person name="Grigoriev I.V."/>
            <person name="Roux C."/>
            <person name="Martin F.M."/>
            <person name="Corradi N."/>
        </authorList>
    </citation>
    <scope>NUCLEOTIDE SEQUENCE [LARGE SCALE GENOMIC DNA]</scope>
    <source>
        <strain evidence="2 3">A5</strain>
    </source>
</reference>
<dbReference type="EMBL" id="LLXJ01000151">
    <property type="protein sequence ID" value="PKC14109.1"/>
    <property type="molecule type" value="Genomic_DNA"/>
</dbReference>
<gene>
    <name evidence="2" type="ORF">RhiirA5_409773</name>
</gene>
<proteinExistence type="predicted"/>